<reference evidence="3" key="1">
    <citation type="journal article" date="2023" name="Science">
        <title>Elucidation of the pathway for biosynthesis of saponin adjuvants from the soapbark tree.</title>
        <authorList>
            <person name="Reed J."/>
            <person name="Orme A."/>
            <person name="El-Demerdash A."/>
            <person name="Owen C."/>
            <person name="Martin L.B.B."/>
            <person name="Misra R.C."/>
            <person name="Kikuchi S."/>
            <person name="Rejzek M."/>
            <person name="Martin A.C."/>
            <person name="Harkess A."/>
            <person name="Leebens-Mack J."/>
            <person name="Louveau T."/>
            <person name="Stephenson M.J."/>
            <person name="Osbourn A."/>
        </authorList>
    </citation>
    <scope>NUCLEOTIDE SEQUENCE</scope>
    <source>
        <strain evidence="3">S10</strain>
    </source>
</reference>
<dbReference type="AlphaFoldDB" id="A0AAD7PPH9"/>
<evidence type="ECO:0000313" key="4">
    <source>
        <dbReference type="Proteomes" id="UP001163823"/>
    </source>
</evidence>
<feature type="chain" id="PRO_5041962123" evidence="2">
    <location>
        <begin position="19"/>
        <end position="144"/>
    </location>
</feature>
<dbReference type="EMBL" id="JARAOO010000007">
    <property type="protein sequence ID" value="KAJ7962787.1"/>
    <property type="molecule type" value="Genomic_DNA"/>
</dbReference>
<feature type="compositionally biased region" description="Basic and acidic residues" evidence="1">
    <location>
        <begin position="20"/>
        <end position="39"/>
    </location>
</feature>
<accession>A0AAD7PPH9</accession>
<evidence type="ECO:0000256" key="2">
    <source>
        <dbReference type="SAM" id="SignalP"/>
    </source>
</evidence>
<protein>
    <submittedName>
        <fullName evidence="3">Uncharacterized protein</fullName>
    </submittedName>
</protein>
<evidence type="ECO:0000256" key="1">
    <source>
        <dbReference type="SAM" id="MobiDB-lite"/>
    </source>
</evidence>
<comment type="caution">
    <text evidence="3">The sequence shown here is derived from an EMBL/GenBank/DDBJ whole genome shotgun (WGS) entry which is preliminary data.</text>
</comment>
<feature type="region of interest" description="Disordered" evidence="1">
    <location>
        <begin position="20"/>
        <end position="112"/>
    </location>
</feature>
<dbReference type="Proteomes" id="UP001163823">
    <property type="component" value="Chromosome 7"/>
</dbReference>
<feature type="compositionally biased region" description="Pro residues" evidence="1">
    <location>
        <begin position="60"/>
        <end position="81"/>
    </location>
</feature>
<keyword evidence="4" id="KW-1185">Reference proteome</keyword>
<evidence type="ECO:0000313" key="3">
    <source>
        <dbReference type="EMBL" id="KAJ7962787.1"/>
    </source>
</evidence>
<organism evidence="3 4">
    <name type="scientific">Quillaja saponaria</name>
    <name type="common">Soap bark tree</name>
    <dbReference type="NCBI Taxonomy" id="32244"/>
    <lineage>
        <taxon>Eukaryota</taxon>
        <taxon>Viridiplantae</taxon>
        <taxon>Streptophyta</taxon>
        <taxon>Embryophyta</taxon>
        <taxon>Tracheophyta</taxon>
        <taxon>Spermatophyta</taxon>
        <taxon>Magnoliopsida</taxon>
        <taxon>eudicotyledons</taxon>
        <taxon>Gunneridae</taxon>
        <taxon>Pentapetalae</taxon>
        <taxon>rosids</taxon>
        <taxon>fabids</taxon>
        <taxon>Fabales</taxon>
        <taxon>Quillajaceae</taxon>
        <taxon>Quillaja</taxon>
    </lineage>
</organism>
<proteinExistence type="predicted"/>
<feature type="signal peptide" evidence="2">
    <location>
        <begin position="1"/>
        <end position="18"/>
    </location>
</feature>
<keyword evidence="2" id="KW-0732">Signal</keyword>
<gene>
    <name evidence="3" type="ORF">O6P43_017967</name>
</gene>
<name>A0AAD7PPH9_QUISA</name>
<feature type="compositionally biased region" description="Basic residues" evidence="1">
    <location>
        <begin position="40"/>
        <end position="58"/>
    </location>
</feature>
<sequence length="144" mass="15804">MIAILLAIVLLTQSLAEARQYPKDKEQHKGDGKEVEFRRCRSRSRRSRGSCAGRKTRPSHAPPLVPSPPLPSPLVLPPPIPEIFNPPQLVPSPPLPDHTTQRPTFPWLTPPDVVTDSPPPPLVPIFYPPPLVPFLSPLVVSGGF</sequence>
<dbReference type="KEGG" id="qsa:O6P43_017967"/>